<keyword evidence="3" id="KW-0808">Transferase</keyword>
<keyword evidence="4" id="KW-1185">Reference proteome</keyword>
<organism evidence="3 4">
    <name type="scientific">Paenibacillus tianmuensis</name>
    <dbReference type="NCBI Taxonomy" id="624147"/>
    <lineage>
        <taxon>Bacteria</taxon>
        <taxon>Bacillati</taxon>
        <taxon>Bacillota</taxon>
        <taxon>Bacilli</taxon>
        <taxon>Bacillales</taxon>
        <taxon>Paenibacillaceae</taxon>
        <taxon>Paenibacillus</taxon>
    </lineage>
</organism>
<keyword evidence="1" id="KW-0472">Membrane</keyword>
<dbReference type="EMBL" id="FMTT01000056">
    <property type="protein sequence ID" value="SCW81977.1"/>
    <property type="molecule type" value="Genomic_DNA"/>
</dbReference>
<evidence type="ECO:0000313" key="4">
    <source>
        <dbReference type="Proteomes" id="UP000198601"/>
    </source>
</evidence>
<protein>
    <submittedName>
        <fullName evidence="3">Protein kinase and helix-hairpin-helix DNA-binding domain-containing protein</fullName>
    </submittedName>
</protein>
<dbReference type="RefSeq" id="WP_090676206.1">
    <property type="nucleotide sequence ID" value="NZ_FMTT01000056.1"/>
</dbReference>
<evidence type="ECO:0000313" key="3">
    <source>
        <dbReference type="EMBL" id="SCW81977.1"/>
    </source>
</evidence>
<dbReference type="STRING" id="624147.SAMN04487970_105614"/>
<dbReference type="Proteomes" id="UP000198601">
    <property type="component" value="Unassembled WGS sequence"/>
</dbReference>
<dbReference type="GO" id="GO:0005524">
    <property type="term" value="F:ATP binding"/>
    <property type="evidence" value="ECO:0007669"/>
    <property type="project" value="InterPro"/>
</dbReference>
<dbReference type="GO" id="GO:0003677">
    <property type="term" value="F:DNA binding"/>
    <property type="evidence" value="ECO:0007669"/>
    <property type="project" value="UniProtKB-KW"/>
</dbReference>
<evidence type="ECO:0000256" key="1">
    <source>
        <dbReference type="SAM" id="Phobius"/>
    </source>
</evidence>
<dbReference type="Gene3D" id="1.10.510.10">
    <property type="entry name" value="Transferase(Phosphotransferase) domain 1"/>
    <property type="match status" value="1"/>
</dbReference>
<reference evidence="4" key="1">
    <citation type="submission" date="2016-10" db="EMBL/GenBank/DDBJ databases">
        <authorList>
            <person name="Varghese N."/>
            <person name="Submissions S."/>
        </authorList>
    </citation>
    <scope>NUCLEOTIDE SEQUENCE [LARGE SCALE GENOMIC DNA]</scope>
    <source>
        <strain evidence="4">CGMCC 1.8946</strain>
    </source>
</reference>
<proteinExistence type="predicted"/>
<feature type="domain" description="Protein kinase" evidence="2">
    <location>
        <begin position="15"/>
        <end position="294"/>
    </location>
</feature>
<sequence>MKIVTSAISGSGRTLYLGNELGRGGEGSVYEVKSDSKVVAKVYHQSISTIKQEKIKTMVDLKNESLLSFTTWPVDVLRNKSNEIIGFLMPKLAGKAIHSLYSPKTRLNEFPRTTFPFLVHTAANLARAFATVHESGHVIGDVNHGNFYVTDKGTVMIVDCDSFQIVSHGTQYKCEVGIPMYQPPEFQDISSFRDVVRTYNHDNFGLAVFIFLLLFMGRHPFSGRYLGPGEMPIEKAIKEFRFAYSSSAAAKMMQPPPGTLALKALPSSVGALFERAFSTEGTGRGFRPSAKEWVAVLSKMTNQLKKCSHKEEHSFPDMLGSCPWCELEGKTGVVLFPTLVALSNQSLSTFKLESVWAQIVAVSSPGSAPAVPAIPIQGISPSKPVVEQARTRKKKKYLSVVPSMLGILMLFLYPAGWIFIVLASVIFTVALRDSDGNQLKQELNQKYKEAEQAWNHLSTRWAREAGHEAFSKKMSELGNARREYQGLAGLRAEKLKQLESQQRNRQLHAYLQRYRIEDAKIEGIGPSRKATLESFGIETASDINANAIRQVPGFGPSYTRKLTVWRSTIERNFVFDPRLGVPQADIANVDRDIDAKRKKLEQELLVGQSQLTQISNQIKVRRNAIWSELVNSANRLAQADVDRKVL</sequence>
<dbReference type="Pfam" id="PF00069">
    <property type="entry name" value="Pkinase"/>
    <property type="match status" value="1"/>
</dbReference>
<dbReference type="SMART" id="SM00220">
    <property type="entry name" value="S_TKc"/>
    <property type="match status" value="1"/>
</dbReference>
<dbReference type="PROSITE" id="PS50011">
    <property type="entry name" value="PROTEIN_KINASE_DOM"/>
    <property type="match status" value="1"/>
</dbReference>
<keyword evidence="3" id="KW-0238">DNA-binding</keyword>
<dbReference type="InterPro" id="IPR011009">
    <property type="entry name" value="Kinase-like_dom_sf"/>
</dbReference>
<accession>A0A1G4TL49</accession>
<dbReference type="OrthoDB" id="9805504at2"/>
<evidence type="ECO:0000259" key="2">
    <source>
        <dbReference type="PROSITE" id="PS50011"/>
    </source>
</evidence>
<name>A0A1G4TL49_9BACL</name>
<keyword evidence="1" id="KW-0812">Transmembrane</keyword>
<dbReference type="GO" id="GO:0004672">
    <property type="term" value="F:protein kinase activity"/>
    <property type="evidence" value="ECO:0007669"/>
    <property type="project" value="InterPro"/>
</dbReference>
<keyword evidence="3" id="KW-0418">Kinase</keyword>
<dbReference type="InterPro" id="IPR000719">
    <property type="entry name" value="Prot_kinase_dom"/>
</dbReference>
<dbReference type="SUPFAM" id="SSF56112">
    <property type="entry name" value="Protein kinase-like (PK-like)"/>
    <property type="match status" value="1"/>
</dbReference>
<dbReference type="AlphaFoldDB" id="A0A1G4TL49"/>
<gene>
    <name evidence="3" type="ORF">SAMN04487970_105614</name>
</gene>
<feature type="transmembrane region" description="Helical" evidence="1">
    <location>
        <begin position="400"/>
        <end position="431"/>
    </location>
</feature>
<keyword evidence="1" id="KW-1133">Transmembrane helix</keyword>